<dbReference type="Proteomes" id="UP000799778">
    <property type="component" value="Unassembled WGS sequence"/>
</dbReference>
<dbReference type="GeneID" id="54291213"/>
<feature type="compositionally biased region" description="Low complexity" evidence="1">
    <location>
        <begin position="573"/>
        <end position="590"/>
    </location>
</feature>
<evidence type="ECO:0000313" key="2">
    <source>
        <dbReference type="EMBL" id="KAF2015375.1"/>
    </source>
</evidence>
<feature type="region of interest" description="Disordered" evidence="1">
    <location>
        <begin position="268"/>
        <end position="299"/>
    </location>
</feature>
<feature type="compositionally biased region" description="Basic and acidic residues" evidence="1">
    <location>
        <begin position="545"/>
        <end position="567"/>
    </location>
</feature>
<gene>
    <name evidence="2" type="ORF">BU24DRAFT_491626</name>
</gene>
<evidence type="ECO:0000256" key="1">
    <source>
        <dbReference type="SAM" id="MobiDB-lite"/>
    </source>
</evidence>
<dbReference type="RefSeq" id="XP_033383714.1">
    <property type="nucleotide sequence ID" value="XM_033533816.1"/>
</dbReference>
<keyword evidence="3" id="KW-1185">Reference proteome</keyword>
<feature type="compositionally biased region" description="Acidic residues" evidence="1">
    <location>
        <begin position="895"/>
        <end position="912"/>
    </location>
</feature>
<feature type="region of interest" description="Disordered" evidence="1">
    <location>
        <begin position="443"/>
        <end position="492"/>
    </location>
</feature>
<feature type="region of interest" description="Disordered" evidence="1">
    <location>
        <begin position="833"/>
        <end position="957"/>
    </location>
</feature>
<dbReference type="OrthoDB" id="3801350at2759"/>
<sequence>MGQNYSTYPYHHNHHPAPLIPLPGPRSTVFVPATSPFSFAPPFASPFSPAFVPGVRAKKVKTHLHLHDHNHNHAHLHNHSRRSRRRRYYPRYYYGGPGGGGGWSAPGFDTPGRYYHPHPHIPPPPPPSPFLSPGDCGPFPDPGGLEECFSPPLPAASVLGCAGGAVDEDGDCGGSEFDDPGPGFVFGPARSRARFPGPCAVGGIGGRRYPRRSAYYYPPRGHGGFGSRRRVGRYGYGRGAGAGTTFDWNYPFRGGGATARSRARARYQRGGGAPTTASAGFRGSSVGSEGSDFEGGGEDMRRGFDSRMGGGKRMGGLGGLGSPGVGEGVSRYGGSPVVRPHIGVAPGYPPQHHHAGAGMAYTPQVAPGMVTYSVPGGGAAYQPGGGYQTMDPNMMPAMHQQPQPQQQQPYQPIIVPPQPPVERPATAPQHASASMAHIPAGAYAAGVPTTPSPHPRPQTTEPVPASPQVPKRMFRQSEETGRKGSNDTEGQEWIQGHPFLDACICTTNCTCRKGHRVLYREENGEGGRASGEIRYVLKEQLGKDCGDHSKCRERKKDGTGERRRSRESGGSGSVRSSSRGSSSETTSSLRLGREMYKAARKEAQDERRNRRVEEGLKGILERLEKMELKSSSGSPAATRATPLGGKAVPNAGLGNGIGETIQQPLGRMASPLAGPTTGMGNLYNGLGNPYAGVDHGMGAQMDPRQMGGTTAAAGIGPQMMFGPSPGVRRPMMMPSQMDPRLAMQMNGMSPDFDHQAGNGMGGLDMDMIDPSMAMDMRTPGGMPMRGGMAGGQRGPIPMPRPEMYNGGHVMQFGRRGGRGMPHGMMGRQFGGVHGQLNPGMGRGGRLQQPYRWGPGDDSVAPEGRRRRPEFPLDDEDDTFMTNGHGGRGTGHAEGNESEWEDTGLDDINDGDGDWQPNRGNSSNAGRGNRQGMNRQRGSRGGGRGQGRQAHIEDPEEE</sequence>
<evidence type="ECO:0000313" key="3">
    <source>
        <dbReference type="Proteomes" id="UP000799778"/>
    </source>
</evidence>
<dbReference type="EMBL" id="ML978069">
    <property type="protein sequence ID" value="KAF2015375.1"/>
    <property type="molecule type" value="Genomic_DNA"/>
</dbReference>
<name>A0A6A5XQ25_9PLEO</name>
<feature type="compositionally biased region" description="Low complexity" evidence="1">
    <location>
        <begin position="917"/>
        <end position="935"/>
    </location>
</feature>
<feature type="region of interest" description="Disordered" evidence="1">
    <location>
        <begin position="545"/>
        <end position="593"/>
    </location>
</feature>
<accession>A0A6A5XQ25</accession>
<reference evidence="2" key="1">
    <citation type="journal article" date="2020" name="Stud. Mycol.">
        <title>101 Dothideomycetes genomes: a test case for predicting lifestyles and emergence of pathogens.</title>
        <authorList>
            <person name="Haridas S."/>
            <person name="Albert R."/>
            <person name="Binder M."/>
            <person name="Bloem J."/>
            <person name="Labutti K."/>
            <person name="Salamov A."/>
            <person name="Andreopoulos B."/>
            <person name="Baker S."/>
            <person name="Barry K."/>
            <person name="Bills G."/>
            <person name="Bluhm B."/>
            <person name="Cannon C."/>
            <person name="Castanera R."/>
            <person name="Culley D."/>
            <person name="Daum C."/>
            <person name="Ezra D."/>
            <person name="Gonzalez J."/>
            <person name="Henrissat B."/>
            <person name="Kuo A."/>
            <person name="Liang C."/>
            <person name="Lipzen A."/>
            <person name="Lutzoni F."/>
            <person name="Magnuson J."/>
            <person name="Mondo S."/>
            <person name="Nolan M."/>
            <person name="Ohm R."/>
            <person name="Pangilinan J."/>
            <person name="Park H.-J."/>
            <person name="Ramirez L."/>
            <person name="Alfaro M."/>
            <person name="Sun H."/>
            <person name="Tritt A."/>
            <person name="Yoshinaga Y."/>
            <person name="Zwiers L.-H."/>
            <person name="Turgeon B."/>
            <person name="Goodwin S."/>
            <person name="Spatafora J."/>
            <person name="Crous P."/>
            <person name="Grigoriev I."/>
        </authorList>
    </citation>
    <scope>NUCLEOTIDE SEQUENCE</scope>
    <source>
        <strain evidence="2">CBS 175.79</strain>
    </source>
</reference>
<dbReference type="AlphaFoldDB" id="A0A6A5XQ25"/>
<proteinExistence type="predicted"/>
<feature type="compositionally biased region" description="Pro residues" evidence="1">
    <location>
        <begin position="120"/>
        <end position="130"/>
    </location>
</feature>
<organism evidence="2 3">
    <name type="scientific">Aaosphaeria arxii CBS 175.79</name>
    <dbReference type="NCBI Taxonomy" id="1450172"/>
    <lineage>
        <taxon>Eukaryota</taxon>
        <taxon>Fungi</taxon>
        <taxon>Dikarya</taxon>
        <taxon>Ascomycota</taxon>
        <taxon>Pezizomycotina</taxon>
        <taxon>Dothideomycetes</taxon>
        <taxon>Pleosporomycetidae</taxon>
        <taxon>Pleosporales</taxon>
        <taxon>Pleosporales incertae sedis</taxon>
        <taxon>Aaosphaeria</taxon>
    </lineage>
</organism>
<feature type="region of interest" description="Disordered" evidence="1">
    <location>
        <begin position="114"/>
        <end position="136"/>
    </location>
</feature>
<feature type="region of interest" description="Disordered" evidence="1">
    <location>
        <begin position="627"/>
        <end position="651"/>
    </location>
</feature>
<protein>
    <submittedName>
        <fullName evidence="2">Uncharacterized protein</fullName>
    </submittedName>
</protein>
<feature type="compositionally biased region" description="Basic and acidic residues" evidence="1">
    <location>
        <begin position="475"/>
        <end position="486"/>
    </location>
</feature>